<evidence type="ECO:0000256" key="6">
    <source>
        <dbReference type="HAMAP-Rule" id="MF_01858"/>
    </source>
</evidence>
<keyword evidence="1 6" id="KW-0963">Cytoplasm</keyword>
<dbReference type="HAMAP" id="MF_01858">
    <property type="entry name" value="23SrRNA_methyltr_KL"/>
    <property type="match status" value="1"/>
</dbReference>
<dbReference type="SUPFAM" id="SSF53335">
    <property type="entry name" value="S-adenosyl-L-methionine-dependent methyltransferases"/>
    <property type="match status" value="2"/>
</dbReference>
<dbReference type="PROSITE" id="PS01261">
    <property type="entry name" value="UPF0020"/>
    <property type="match status" value="1"/>
</dbReference>
<evidence type="ECO:0000259" key="8">
    <source>
        <dbReference type="PROSITE" id="PS51165"/>
    </source>
</evidence>
<dbReference type="CDD" id="cd02440">
    <property type="entry name" value="AdoMet_MTases"/>
    <property type="match status" value="1"/>
</dbReference>
<dbReference type="SMART" id="SM00981">
    <property type="entry name" value="THUMP"/>
    <property type="match status" value="1"/>
</dbReference>
<keyword evidence="5 6" id="KW-0949">S-adenosyl-L-methionine</keyword>
<comment type="function">
    <text evidence="6">Specifically methylates the guanine in position 2445 (m2G2445) and the guanine in position 2069 (m7G2069) of 23S rRNA.</text>
</comment>
<dbReference type="InterPro" id="IPR029063">
    <property type="entry name" value="SAM-dependent_MTases_sf"/>
</dbReference>
<gene>
    <name evidence="9" type="primary">rlmKL</name>
    <name evidence="6" type="synonym">rlmL</name>
    <name evidence="9" type="ORF">NBRC116591_24320</name>
</gene>
<dbReference type="EC" id="2.1.1.264" evidence="6"/>
<dbReference type="PANTHER" id="PTHR47313:SF1">
    <property type="entry name" value="RIBOSOMAL RNA LARGE SUBUNIT METHYLTRANSFERASE K_L"/>
    <property type="match status" value="1"/>
</dbReference>
<dbReference type="InterPro" id="IPR054170">
    <property type="entry name" value="RlmL_1st"/>
</dbReference>
<dbReference type="CDD" id="cd11715">
    <property type="entry name" value="THUMP_AdoMetMT"/>
    <property type="match status" value="1"/>
</dbReference>
<dbReference type="Pfam" id="PF01170">
    <property type="entry name" value="UPF0020"/>
    <property type="match status" value="1"/>
</dbReference>
<dbReference type="Pfam" id="PF10672">
    <property type="entry name" value="Methyltrans_SAM"/>
    <property type="match status" value="1"/>
</dbReference>
<evidence type="ECO:0000256" key="3">
    <source>
        <dbReference type="ARBA" id="ARBA00022603"/>
    </source>
</evidence>
<keyword evidence="4 6" id="KW-0808">Transferase</keyword>
<dbReference type="Pfam" id="PF02926">
    <property type="entry name" value="THUMP"/>
    <property type="match status" value="1"/>
</dbReference>
<comment type="catalytic activity">
    <reaction evidence="6">
        <text>guanosine(2445) in 23S rRNA + S-adenosyl-L-methionine = N(2)-methylguanosine(2445) in 23S rRNA + S-adenosyl-L-homocysteine + H(+)</text>
        <dbReference type="Rhea" id="RHEA:42740"/>
        <dbReference type="Rhea" id="RHEA-COMP:10215"/>
        <dbReference type="Rhea" id="RHEA-COMP:10216"/>
        <dbReference type="ChEBI" id="CHEBI:15378"/>
        <dbReference type="ChEBI" id="CHEBI:57856"/>
        <dbReference type="ChEBI" id="CHEBI:59789"/>
        <dbReference type="ChEBI" id="CHEBI:74269"/>
        <dbReference type="ChEBI" id="CHEBI:74481"/>
        <dbReference type="EC" id="2.1.1.173"/>
    </reaction>
</comment>
<dbReference type="InterPro" id="IPR019614">
    <property type="entry name" value="SAM-dep_methyl-trfase"/>
</dbReference>
<dbReference type="InterPro" id="IPR053943">
    <property type="entry name" value="RlmKL-like_Mtase_CS"/>
</dbReference>
<comment type="catalytic activity">
    <reaction evidence="6">
        <text>guanosine(2069) in 23S rRNA + S-adenosyl-L-methionine = N(2)-methylguanosine(2069) in 23S rRNA + S-adenosyl-L-homocysteine + H(+)</text>
        <dbReference type="Rhea" id="RHEA:43772"/>
        <dbReference type="Rhea" id="RHEA-COMP:10688"/>
        <dbReference type="Rhea" id="RHEA-COMP:10689"/>
        <dbReference type="ChEBI" id="CHEBI:15378"/>
        <dbReference type="ChEBI" id="CHEBI:57856"/>
        <dbReference type="ChEBI" id="CHEBI:59789"/>
        <dbReference type="ChEBI" id="CHEBI:74269"/>
        <dbReference type="ChEBI" id="CHEBI:74481"/>
        <dbReference type="EC" id="2.1.1.264"/>
    </reaction>
</comment>
<keyword evidence="10" id="KW-1185">Reference proteome</keyword>
<evidence type="ECO:0000256" key="5">
    <source>
        <dbReference type="ARBA" id="ARBA00022691"/>
    </source>
</evidence>
<dbReference type="Proteomes" id="UP001465153">
    <property type="component" value="Unassembled WGS sequence"/>
</dbReference>
<comment type="similarity">
    <text evidence="6">Belongs to the methyltransferase superfamily. RlmKL family.</text>
</comment>
<dbReference type="PROSITE" id="PS51165">
    <property type="entry name" value="THUMP"/>
    <property type="match status" value="1"/>
</dbReference>
<dbReference type="PROSITE" id="PS00092">
    <property type="entry name" value="N6_MTASE"/>
    <property type="match status" value="1"/>
</dbReference>
<dbReference type="PIRSF" id="PIRSF037618">
    <property type="entry name" value="RNA_Mtase_bacteria_prd"/>
    <property type="match status" value="1"/>
</dbReference>
<dbReference type="InterPro" id="IPR004114">
    <property type="entry name" value="THUMP_dom"/>
</dbReference>
<dbReference type="PANTHER" id="PTHR47313">
    <property type="entry name" value="RIBOSOMAL RNA LARGE SUBUNIT METHYLTRANSFERASE K/L"/>
    <property type="match status" value="1"/>
</dbReference>
<evidence type="ECO:0000256" key="2">
    <source>
        <dbReference type="ARBA" id="ARBA00022552"/>
    </source>
</evidence>
<dbReference type="InterPro" id="IPR002052">
    <property type="entry name" value="DNA_methylase_N6_adenine_CS"/>
</dbReference>
<dbReference type="Gene3D" id="3.30.750.80">
    <property type="entry name" value="RNA methyltransferase domain (HRMD) like"/>
    <property type="match status" value="1"/>
</dbReference>
<dbReference type="Gene3D" id="3.30.2130.30">
    <property type="match status" value="1"/>
</dbReference>
<reference evidence="9 10" key="1">
    <citation type="submission" date="2024-04" db="EMBL/GenBank/DDBJ databases">
        <title>Draft genome sequence of Sessilibacter corallicola NBRC 116591.</title>
        <authorList>
            <person name="Miyakawa T."/>
            <person name="Kusuya Y."/>
            <person name="Miura T."/>
        </authorList>
    </citation>
    <scope>NUCLEOTIDE SEQUENCE [LARGE SCALE GENOMIC DNA]</scope>
    <source>
        <strain evidence="9 10">KU-00831-HH</strain>
    </source>
</reference>
<dbReference type="RefSeq" id="WP_353303351.1">
    <property type="nucleotide sequence ID" value="NZ_BAABWN010000007.1"/>
</dbReference>
<dbReference type="EC" id="2.1.1.173" evidence="6"/>
<dbReference type="InterPro" id="IPR017244">
    <property type="entry name" value="23SrRNA_methyltr_KL"/>
</dbReference>
<evidence type="ECO:0000313" key="9">
    <source>
        <dbReference type="EMBL" id="GAA6168621.1"/>
    </source>
</evidence>
<evidence type="ECO:0000256" key="1">
    <source>
        <dbReference type="ARBA" id="ARBA00022490"/>
    </source>
</evidence>
<comment type="caution">
    <text evidence="9">The sequence shown here is derived from an EMBL/GenBank/DDBJ whole genome shotgun (WGS) entry which is preliminary data.</text>
</comment>
<feature type="domain" description="THUMP" evidence="8">
    <location>
        <begin position="43"/>
        <end position="154"/>
    </location>
</feature>
<comment type="subcellular location">
    <subcellularLocation>
        <location evidence="6">Cytoplasm</location>
    </subcellularLocation>
</comment>
<dbReference type="Gene3D" id="3.40.50.150">
    <property type="entry name" value="Vaccinia Virus protein VP39"/>
    <property type="match status" value="2"/>
</dbReference>
<keyword evidence="3 6" id="KW-0489">Methyltransferase</keyword>
<evidence type="ECO:0000313" key="10">
    <source>
        <dbReference type="Proteomes" id="UP001465153"/>
    </source>
</evidence>
<dbReference type="InterPro" id="IPR000241">
    <property type="entry name" value="RlmKL-like_Mtase"/>
</dbReference>
<accession>A0ABQ0AAE9</accession>
<name>A0ABQ0AAE9_9GAMM</name>
<protein>
    <recommendedName>
        <fullName evidence="6">Ribosomal RNA large subunit methyltransferase K/L</fullName>
    </recommendedName>
    <domain>
        <recommendedName>
            <fullName evidence="6">23S rRNA m2G2445 methyltransferase</fullName>
            <ecNumber evidence="6">2.1.1.173</ecNumber>
        </recommendedName>
        <alternativeName>
            <fullName evidence="6">rRNA (guanine-N(2)-)-methyltransferase RlmL</fullName>
        </alternativeName>
    </domain>
    <domain>
        <recommendedName>
            <fullName evidence="6">23S rRNA m7G2069 methyltransferase</fullName>
            <ecNumber evidence="6">2.1.1.264</ecNumber>
        </recommendedName>
        <alternativeName>
            <fullName evidence="6">rRNA (guanine-N(7)-)-methyltransferase RlmK</fullName>
        </alternativeName>
    </domain>
</protein>
<dbReference type="EMBL" id="BAABWN010000007">
    <property type="protein sequence ID" value="GAA6168621.1"/>
    <property type="molecule type" value="Genomic_DNA"/>
</dbReference>
<keyword evidence="7" id="KW-0694">RNA-binding</keyword>
<organism evidence="9 10">
    <name type="scientific">Sessilibacter corallicola</name>
    <dbReference type="NCBI Taxonomy" id="2904075"/>
    <lineage>
        <taxon>Bacteria</taxon>
        <taxon>Pseudomonadati</taxon>
        <taxon>Pseudomonadota</taxon>
        <taxon>Gammaproteobacteria</taxon>
        <taxon>Cellvibrionales</taxon>
        <taxon>Cellvibrionaceae</taxon>
        <taxon>Sessilibacter</taxon>
    </lineage>
</organism>
<keyword evidence="2 6" id="KW-0698">rRNA processing</keyword>
<sequence>MIEYYASCPKGLEQLLAEEITQLGGEFKRETIGGIWFLGGLSVAYRVCLWSRLANKVLLPLVKSSVANDKDLYELIASVPWEDHLSPNGRLWVDFAGTNRFIRNSQFGALKVKDAIVDRIRDRFGVRPSVDKENPNLIINVRLSKGKATVSIDLSGDSLHRRGYRLRQGFAPLKENLAAALLYRCRWPEIAADDGALLDPMCGSGTILIEAAMMAADIAPGLKRSSFAFEHWLNHSNDVWLELREQAQERINLDKIPEIRGYDFNRTVLEAAEFNIAQAGLIGKVRVTAKPLAAFKKPTHKPIDTGLVLTNPPYGERLGDLEQLIPLYRQLGTSLREEFVGWKAGVFTGNPDAAKNMGLRSNKKYKLYNGSIETELLLFDVNETQFVNAPAPEHILTRPSDPYKVTEGAKMLINRLAKNKKQLGKWLKKNDIECYRVYDADMPEYSAAVDIYGDHVHIQEYQAPKSVDEEKVKQRFNDIVAAVKQELQGDESKISIKQRRRNKGKQQYERLNERADRRELMVVEEGGAKFEINLWDYLDTGLFLDHRPVRLKIRELAHGKKFLNLFCYTATASVHAAIGGAKETVSVDLSNTYINWSKRNFELNRLVSKNHRFEQADCVQWLNECREGFDLILLDPPSFSNSKKTETVLDIQRDHVSMINRCMDLLLPGGLLIFSNNLRSFKLDESSLSHFEIEDYTKKSLDPDFARNQKIHNCWLIRNK</sequence>
<dbReference type="NCBIfam" id="NF008748">
    <property type="entry name" value="PRK11783.1"/>
    <property type="match status" value="1"/>
</dbReference>
<dbReference type="Pfam" id="PF22020">
    <property type="entry name" value="RlmL_1st"/>
    <property type="match status" value="1"/>
</dbReference>
<proteinExistence type="inferred from homology"/>
<evidence type="ECO:0000256" key="7">
    <source>
        <dbReference type="PROSITE-ProRule" id="PRU00529"/>
    </source>
</evidence>
<evidence type="ECO:0000256" key="4">
    <source>
        <dbReference type="ARBA" id="ARBA00022679"/>
    </source>
</evidence>